<dbReference type="Proteomes" id="UP000695022">
    <property type="component" value="Unplaced"/>
</dbReference>
<evidence type="ECO:0000313" key="12">
    <source>
        <dbReference type="RefSeq" id="XP_014678998.1"/>
    </source>
</evidence>
<feature type="compositionally biased region" description="Pro residues" evidence="9">
    <location>
        <begin position="115"/>
        <end position="124"/>
    </location>
</feature>
<evidence type="ECO:0000259" key="10">
    <source>
        <dbReference type="Pfam" id="PF10283"/>
    </source>
</evidence>
<dbReference type="RefSeq" id="XP_014678998.1">
    <property type="nucleotide sequence ID" value="XM_014823512.1"/>
</dbReference>
<dbReference type="SUPFAM" id="SSF56024">
    <property type="entry name" value="Phospholipase D/nuclease"/>
    <property type="match status" value="2"/>
</dbReference>
<dbReference type="InterPro" id="IPR019406">
    <property type="entry name" value="APLF_PBZ"/>
</dbReference>
<comment type="subcellular location">
    <subcellularLocation>
        <location evidence="1">Nucleus</location>
    </subcellularLocation>
</comment>
<name>A0ABM1F3H7_PRICU</name>
<dbReference type="PANTHER" id="PTHR12415">
    <property type="entry name" value="TYROSYL-DNA PHOSPHODIESTERASE 1"/>
    <property type="match status" value="1"/>
</dbReference>
<keyword evidence="8" id="KW-0539">Nucleus</keyword>
<dbReference type="Pfam" id="PF06087">
    <property type="entry name" value="Tyr-DNA_phospho"/>
    <property type="match status" value="1"/>
</dbReference>
<sequence>MAENHSEVKSSIRAHPISESESDDEASTPGGVTSTSDMKTAASHVGRAPTTSTKRPATDAAALPGGKDARPACEYGAACYRKNLQHRREFSHPPGGAGVDVAERPTAKRARRDSPPPSRCPVAPPRDVEAVVAAAQPYGFLLSRVAGVSDDGGAPSLHISEILAAGGDVVASAQFSYAIDVPWLVRQYPNAARRRPLLVVHGEQREARAALHESAADHPHVSFVQARLDIPYGTHHTKLMLLRYRDDAMRVVVHTANLVEADWHQKTQGVWMSPLFPRLPEGAAAGPTGGDSATRFKRDLLEYLGGYRSPGLREWIATIEQHDMSAARVHIVASLPGRHLAAKRESFGHMKLRRLLRERVPRPPEGAGAGVVVAQFSSIGSLGATRGSWLGGEWLTSVAATRGDAAPAPSPALKLVFPCVEDVRTSLEGYAAGGALPYSVKTAAKQPWMHNLFHRWRADGRGRTRASPHVKTYARAAAADCGALSWFVVTSANLSKAAWGALEKNNAQLAIRSYELGVLFVPEDFGESELRVLPPGGASAADGFPVPYDLPPTRYAREDRPWMWDVPHDEKPDARGVKWCPSPL</sequence>
<dbReference type="GeneID" id="106818839"/>
<protein>
    <submittedName>
        <fullName evidence="12">Tyrosyl-DNA phosphodiesterase 1-like</fullName>
    </submittedName>
</protein>
<feature type="region of interest" description="Disordered" evidence="9">
    <location>
        <begin position="89"/>
        <end position="124"/>
    </location>
</feature>
<keyword evidence="3" id="KW-0540">Nuclease</keyword>
<evidence type="ECO:0000256" key="3">
    <source>
        <dbReference type="ARBA" id="ARBA00022722"/>
    </source>
</evidence>
<organism evidence="11 12">
    <name type="scientific">Priapulus caudatus</name>
    <name type="common">Priapulid worm</name>
    <dbReference type="NCBI Taxonomy" id="37621"/>
    <lineage>
        <taxon>Eukaryota</taxon>
        <taxon>Metazoa</taxon>
        <taxon>Ecdysozoa</taxon>
        <taxon>Scalidophora</taxon>
        <taxon>Priapulida</taxon>
        <taxon>Priapulimorpha</taxon>
        <taxon>Priapulimorphida</taxon>
        <taxon>Priapulidae</taxon>
        <taxon>Priapulus</taxon>
    </lineage>
</organism>
<evidence type="ECO:0000256" key="6">
    <source>
        <dbReference type="ARBA" id="ARBA00022839"/>
    </source>
</evidence>
<gene>
    <name evidence="12" type="primary">LOC106818839</name>
</gene>
<feature type="region of interest" description="Disordered" evidence="9">
    <location>
        <begin position="1"/>
        <end position="70"/>
    </location>
</feature>
<dbReference type="InterPro" id="IPR010347">
    <property type="entry name" value="Tdp1"/>
</dbReference>
<reference evidence="12" key="1">
    <citation type="submission" date="2025-08" db="UniProtKB">
        <authorList>
            <consortium name="RefSeq"/>
        </authorList>
    </citation>
    <scope>IDENTIFICATION</scope>
</reference>
<keyword evidence="11" id="KW-1185">Reference proteome</keyword>
<keyword evidence="7" id="KW-0234">DNA repair</keyword>
<dbReference type="PANTHER" id="PTHR12415:SF0">
    <property type="entry name" value="TYROSYL-DNA PHOSPHODIESTERASE 1"/>
    <property type="match status" value="1"/>
</dbReference>
<dbReference type="CDD" id="cd09193">
    <property type="entry name" value="PLDc_mTdp1_1"/>
    <property type="match status" value="1"/>
</dbReference>
<evidence type="ECO:0000256" key="5">
    <source>
        <dbReference type="ARBA" id="ARBA00022801"/>
    </source>
</evidence>
<dbReference type="Gene3D" id="3.30.870.10">
    <property type="entry name" value="Endonuclease Chain A"/>
    <property type="match status" value="2"/>
</dbReference>
<evidence type="ECO:0000256" key="9">
    <source>
        <dbReference type="SAM" id="MobiDB-lite"/>
    </source>
</evidence>
<feature type="compositionally biased region" description="Basic and acidic residues" evidence="9">
    <location>
        <begin position="1"/>
        <end position="10"/>
    </location>
</feature>
<evidence type="ECO:0000256" key="7">
    <source>
        <dbReference type="ARBA" id="ARBA00023204"/>
    </source>
</evidence>
<dbReference type="Pfam" id="PF10283">
    <property type="entry name" value="zf-CCHH"/>
    <property type="match status" value="1"/>
</dbReference>
<comment type="similarity">
    <text evidence="2">Belongs to the tyrosyl-DNA phosphodiesterase family.</text>
</comment>
<keyword evidence="4" id="KW-0227">DNA damage</keyword>
<evidence type="ECO:0000256" key="2">
    <source>
        <dbReference type="ARBA" id="ARBA00010205"/>
    </source>
</evidence>
<evidence type="ECO:0000256" key="8">
    <source>
        <dbReference type="ARBA" id="ARBA00023242"/>
    </source>
</evidence>
<proteinExistence type="inferred from homology"/>
<keyword evidence="6" id="KW-0269">Exonuclease</keyword>
<evidence type="ECO:0000256" key="1">
    <source>
        <dbReference type="ARBA" id="ARBA00004123"/>
    </source>
</evidence>
<accession>A0ABM1F3H7</accession>
<keyword evidence="5" id="KW-0378">Hydrolase</keyword>
<evidence type="ECO:0000256" key="4">
    <source>
        <dbReference type="ARBA" id="ARBA00022763"/>
    </source>
</evidence>
<evidence type="ECO:0000313" key="11">
    <source>
        <dbReference type="Proteomes" id="UP000695022"/>
    </source>
</evidence>
<feature type="domain" description="PBZ-type" evidence="10">
    <location>
        <begin position="70"/>
        <end position="94"/>
    </location>
</feature>